<evidence type="ECO:0000313" key="1">
    <source>
        <dbReference type="EMBL" id="JAD32240.1"/>
    </source>
</evidence>
<reference evidence="1" key="2">
    <citation type="journal article" date="2015" name="Data Brief">
        <title>Shoot transcriptome of the giant reed, Arundo donax.</title>
        <authorList>
            <person name="Barrero R.A."/>
            <person name="Guerrero F.D."/>
            <person name="Moolhuijzen P."/>
            <person name="Goolsby J.A."/>
            <person name="Tidwell J."/>
            <person name="Bellgard S.E."/>
            <person name="Bellgard M.I."/>
        </authorList>
    </citation>
    <scope>NUCLEOTIDE SEQUENCE</scope>
    <source>
        <tissue evidence="1">Shoot tissue taken approximately 20 cm above the soil surface</tissue>
    </source>
</reference>
<accession>A0A0A8Z659</accession>
<dbReference type="EMBL" id="GBRH01265655">
    <property type="protein sequence ID" value="JAD32240.1"/>
    <property type="molecule type" value="Transcribed_RNA"/>
</dbReference>
<dbReference type="AlphaFoldDB" id="A0A0A8Z659"/>
<organism evidence="1">
    <name type="scientific">Arundo donax</name>
    <name type="common">Giant reed</name>
    <name type="synonym">Donax arundinaceus</name>
    <dbReference type="NCBI Taxonomy" id="35708"/>
    <lineage>
        <taxon>Eukaryota</taxon>
        <taxon>Viridiplantae</taxon>
        <taxon>Streptophyta</taxon>
        <taxon>Embryophyta</taxon>
        <taxon>Tracheophyta</taxon>
        <taxon>Spermatophyta</taxon>
        <taxon>Magnoliopsida</taxon>
        <taxon>Liliopsida</taxon>
        <taxon>Poales</taxon>
        <taxon>Poaceae</taxon>
        <taxon>PACMAD clade</taxon>
        <taxon>Arundinoideae</taxon>
        <taxon>Arundineae</taxon>
        <taxon>Arundo</taxon>
    </lineage>
</organism>
<reference evidence="1" key="1">
    <citation type="submission" date="2014-09" db="EMBL/GenBank/DDBJ databases">
        <authorList>
            <person name="Magalhaes I.L.F."/>
            <person name="Oliveira U."/>
            <person name="Santos F.R."/>
            <person name="Vidigal T.H.D.A."/>
            <person name="Brescovit A.D."/>
            <person name="Santos A.J."/>
        </authorList>
    </citation>
    <scope>NUCLEOTIDE SEQUENCE</scope>
    <source>
        <tissue evidence="1">Shoot tissue taken approximately 20 cm above the soil surface</tissue>
    </source>
</reference>
<protein>
    <submittedName>
        <fullName evidence="1">Uncharacterized protein</fullName>
    </submittedName>
</protein>
<proteinExistence type="predicted"/>
<name>A0A0A8Z659_ARUDO</name>
<sequence>MISSCSKIFKQSVKQNK</sequence>